<dbReference type="Gene3D" id="3.40.50.1390">
    <property type="entry name" value="Resolvase, N-terminal catalytic domain"/>
    <property type="match status" value="1"/>
</dbReference>
<dbReference type="InterPro" id="IPR050639">
    <property type="entry name" value="SSR_resolvase"/>
</dbReference>
<dbReference type="SMART" id="SM00857">
    <property type="entry name" value="Resolvase"/>
    <property type="match status" value="1"/>
</dbReference>
<accession>A0A6V7RM49</accession>
<dbReference type="PROSITE" id="PS51736">
    <property type="entry name" value="RECOMBINASES_3"/>
    <property type="match status" value="1"/>
</dbReference>
<dbReference type="Gene3D" id="1.10.10.60">
    <property type="entry name" value="Homeodomain-like"/>
    <property type="match status" value="1"/>
</dbReference>
<dbReference type="InterPro" id="IPR006119">
    <property type="entry name" value="Resolv_N"/>
</dbReference>
<proteinExistence type="inferred from homology"/>
<reference evidence="8 9" key="1">
    <citation type="submission" date="2020-07" db="EMBL/GenBank/DDBJ databases">
        <authorList>
            <person name="Criscuolo A."/>
        </authorList>
    </citation>
    <scope>NUCLEOTIDE SEQUENCE [LARGE SCALE GENOMIC DNA]</scope>
    <source>
        <strain evidence="8">CIP111649</strain>
    </source>
</reference>
<dbReference type="Pfam" id="PF02796">
    <property type="entry name" value="HTH_7"/>
    <property type="match status" value="1"/>
</dbReference>
<evidence type="ECO:0000313" key="9">
    <source>
        <dbReference type="Proteomes" id="UP000589351"/>
    </source>
</evidence>
<dbReference type="SUPFAM" id="SSF53041">
    <property type="entry name" value="Resolvase-like"/>
    <property type="match status" value="1"/>
</dbReference>
<dbReference type="GO" id="GO:0003677">
    <property type="term" value="F:DNA binding"/>
    <property type="evidence" value="ECO:0007669"/>
    <property type="project" value="UniProtKB-KW"/>
</dbReference>
<dbReference type="FunFam" id="3.40.50.1390:FF:000001">
    <property type="entry name" value="DNA recombinase"/>
    <property type="match status" value="1"/>
</dbReference>
<evidence type="ECO:0000256" key="2">
    <source>
        <dbReference type="ARBA" id="ARBA00022908"/>
    </source>
</evidence>
<evidence type="ECO:0000256" key="6">
    <source>
        <dbReference type="PROSITE-ProRule" id="PRU10137"/>
    </source>
</evidence>
<dbReference type="CDD" id="cd03768">
    <property type="entry name" value="SR_ResInv"/>
    <property type="match status" value="1"/>
</dbReference>
<keyword evidence="2" id="KW-0229">DNA integration</keyword>
<name>A0A6V7RM49_9STAP</name>
<dbReference type="PROSITE" id="PS00398">
    <property type="entry name" value="RECOMBINASES_2"/>
    <property type="match status" value="1"/>
</dbReference>
<feature type="domain" description="Resolvase/invertase-type recombinase catalytic" evidence="7">
    <location>
        <begin position="2"/>
        <end position="135"/>
    </location>
</feature>
<dbReference type="Pfam" id="PF00239">
    <property type="entry name" value="Resolvase"/>
    <property type="match status" value="1"/>
</dbReference>
<comment type="similarity">
    <text evidence="1">Belongs to the site-specific recombinase resolvase family.</text>
</comment>
<dbReference type="EMBL" id="CAJEWD010000008">
    <property type="protein sequence ID" value="CAD2078660.1"/>
    <property type="molecule type" value="Genomic_DNA"/>
</dbReference>
<dbReference type="InterPro" id="IPR006118">
    <property type="entry name" value="Recombinase_CS"/>
</dbReference>
<dbReference type="AlphaFoldDB" id="A0A6V7RM49"/>
<dbReference type="InterPro" id="IPR006120">
    <property type="entry name" value="Resolvase_HTH_dom"/>
</dbReference>
<evidence type="ECO:0000256" key="3">
    <source>
        <dbReference type="ARBA" id="ARBA00023125"/>
    </source>
</evidence>
<dbReference type="GO" id="GO:0015074">
    <property type="term" value="P:DNA integration"/>
    <property type="evidence" value="ECO:0007669"/>
    <property type="project" value="UniProtKB-KW"/>
</dbReference>
<evidence type="ECO:0000256" key="1">
    <source>
        <dbReference type="ARBA" id="ARBA00009913"/>
    </source>
</evidence>
<dbReference type="PANTHER" id="PTHR30461:SF26">
    <property type="entry name" value="RESOLVASE HOMOLOG YNEB"/>
    <property type="match status" value="1"/>
</dbReference>
<keyword evidence="4" id="KW-0233">DNA recombination</keyword>
<dbReference type="PANTHER" id="PTHR30461">
    <property type="entry name" value="DNA-INVERTASE FROM LAMBDOID PROPHAGE"/>
    <property type="match status" value="1"/>
</dbReference>
<protein>
    <submittedName>
        <fullName evidence="8">Transposon Tn552 DNA-invertase bin3</fullName>
    </submittedName>
</protein>
<feature type="active site" description="O-(5'-phospho-DNA)-serine intermediate" evidence="5 6">
    <location>
        <position position="10"/>
    </location>
</feature>
<dbReference type="Proteomes" id="UP000589351">
    <property type="component" value="Unassembled WGS sequence"/>
</dbReference>
<evidence type="ECO:0000256" key="4">
    <source>
        <dbReference type="ARBA" id="ARBA00023172"/>
    </source>
</evidence>
<evidence type="ECO:0000256" key="5">
    <source>
        <dbReference type="PIRSR" id="PIRSR606118-50"/>
    </source>
</evidence>
<sequence>MSKIGYARVSTKDQNLDSQIDMLTEYGCERIFSEKVSGRKFKRTELDKCLDYMREGDTLVITKLDRLGRTTKQLIELAQHLQDNAIDLEIIDMNIKTQDAMGKMFFTMMSAFAELEANLLSERTKKGLDSARARGRRGGRPKITQHKEKMIISLYNSKEYTINEIIKMAGVSRGTIYNVVNKKKSDIKIGEK</sequence>
<evidence type="ECO:0000313" key="8">
    <source>
        <dbReference type="EMBL" id="CAD2078660.1"/>
    </source>
</evidence>
<gene>
    <name evidence="8" type="primary">bin3_1</name>
    <name evidence="8" type="ORF">JEODO184_01431</name>
</gene>
<dbReference type="RefSeq" id="WP_185125925.1">
    <property type="nucleotide sequence ID" value="NZ_CAJEWD010000008.1"/>
</dbReference>
<dbReference type="PROSITE" id="PS00397">
    <property type="entry name" value="RECOMBINASES_1"/>
    <property type="match status" value="1"/>
</dbReference>
<keyword evidence="3" id="KW-0238">DNA-binding</keyword>
<dbReference type="GO" id="GO:0000150">
    <property type="term" value="F:DNA strand exchange activity"/>
    <property type="evidence" value="ECO:0007669"/>
    <property type="project" value="InterPro"/>
</dbReference>
<organism evidence="8 9">
    <name type="scientific">Jeotgalicoccus meleagridis</name>
    <dbReference type="NCBI Taxonomy" id="2759181"/>
    <lineage>
        <taxon>Bacteria</taxon>
        <taxon>Bacillati</taxon>
        <taxon>Bacillota</taxon>
        <taxon>Bacilli</taxon>
        <taxon>Bacillales</taxon>
        <taxon>Staphylococcaceae</taxon>
        <taxon>Jeotgalicoccus</taxon>
    </lineage>
</organism>
<comment type="caution">
    <text evidence="8">The sequence shown here is derived from an EMBL/GenBank/DDBJ whole genome shotgun (WGS) entry which is preliminary data.</text>
</comment>
<keyword evidence="9" id="KW-1185">Reference proteome</keyword>
<evidence type="ECO:0000259" key="7">
    <source>
        <dbReference type="PROSITE" id="PS51736"/>
    </source>
</evidence>
<dbReference type="InterPro" id="IPR036162">
    <property type="entry name" value="Resolvase-like_N_sf"/>
</dbReference>